<dbReference type="Pfam" id="PF07715">
    <property type="entry name" value="Plug"/>
    <property type="match status" value="1"/>
</dbReference>
<dbReference type="InterPro" id="IPR012910">
    <property type="entry name" value="Plug_dom"/>
</dbReference>
<feature type="signal peptide" evidence="2">
    <location>
        <begin position="1"/>
        <end position="22"/>
    </location>
</feature>
<comment type="caution">
    <text evidence="4">The sequence shown here is derived from an EMBL/GenBank/DDBJ whole genome shotgun (WGS) entry which is preliminary data.</text>
</comment>
<feature type="chain" id="PRO_5045169662" evidence="2">
    <location>
        <begin position="23"/>
        <end position="736"/>
    </location>
</feature>
<evidence type="ECO:0000259" key="3">
    <source>
        <dbReference type="Pfam" id="PF07715"/>
    </source>
</evidence>
<dbReference type="Gene3D" id="2.170.130.10">
    <property type="entry name" value="TonB-dependent receptor, plug domain"/>
    <property type="match status" value="1"/>
</dbReference>
<dbReference type="InterPro" id="IPR011990">
    <property type="entry name" value="TPR-like_helical_dom_sf"/>
</dbReference>
<protein>
    <submittedName>
        <fullName evidence="4">TonB-dependent receptor plug domain-containing protein</fullName>
    </submittedName>
</protein>
<keyword evidence="5" id="KW-1185">Reference proteome</keyword>
<sequence>MTKNNICLFVAFLFAGMSTITAQAPKKVALCWDVSHSMQDRNLEKEFYFLDAYFKTLQDANVDILTFSNDVQEKEGFTVNSGNWSSLKERLSRADYDGGTSYAKLGNYVSGDEVLIFTDGNQNLGTSAPSFQGEVYIINSKKDFDRATLNLLAIVNNGNLVNLALKDTTALNKVAYSGTVYNGTSGLADVSVHSKENPENKVKTNTNGGFQIEAEKGETLVLSYGNIIKEQLLGDSQALSFTFDDSGIVLDEVVVTEEVEVKPEEITTAFGKENKDKVGYAVQSITEEVIPDAATDGNRAIQGKFSGVRLGQNDDLSQIVMRPSNSILGSNYGLIVIDGVPTRRASSSSQGLLDDPPTRSNDTSRSSSLSNTNFIDPRNIAEITVLKGLAATNRFGSMGANGVLLITTKTALVKGPNGEKRDLARLTNNVYDGKLKVNKKELVTPYLKELKNGKSLKEAYQIYLKQRNNYSNLPEYLVDVSNFFHTSSPELGMRILSNVLEKSNSSYEELRATYLKSRENGNYEMAVLIAERMVAEYGNKIQSYMDLALAQKESGNYQEALTLSHRIVDGSANPALNFMGVEKLMGTELRNLVNQQKNNLDLSKVDNAYRNNLTYNARVVLEWSNPDSEFVVQFVNPQKRFFNWEHTDTSDKKRILDELQHGFSSEQFEIVGPDTVGEWILNVTYLGNRTSGNSIPTFLKCTVQYNFGKPNQRSEEFLVRLHEAGEEQQLAKFTAS</sequence>
<feature type="domain" description="TonB-dependent receptor plug" evidence="3">
    <location>
        <begin position="275"/>
        <end position="403"/>
    </location>
</feature>
<name>A0ABT0PQ83_9FLAO</name>
<reference evidence="4 5" key="1">
    <citation type="submission" date="2022-05" db="EMBL/GenBank/DDBJ databases">
        <authorList>
            <person name="Park J.-S."/>
        </authorList>
    </citation>
    <scope>NUCLEOTIDE SEQUENCE [LARGE SCALE GENOMIC DNA]</scope>
    <source>
        <strain evidence="4 5">2012CJ35-5</strain>
    </source>
</reference>
<dbReference type="InterPro" id="IPR037066">
    <property type="entry name" value="Plug_dom_sf"/>
</dbReference>
<feature type="region of interest" description="Disordered" evidence="1">
    <location>
        <begin position="346"/>
        <end position="371"/>
    </location>
</feature>
<evidence type="ECO:0000313" key="4">
    <source>
        <dbReference type="EMBL" id="MCL6273554.1"/>
    </source>
</evidence>
<accession>A0ABT0PQ83</accession>
<dbReference type="Proteomes" id="UP001203607">
    <property type="component" value="Unassembled WGS sequence"/>
</dbReference>
<evidence type="ECO:0000256" key="2">
    <source>
        <dbReference type="SAM" id="SignalP"/>
    </source>
</evidence>
<keyword evidence="4" id="KW-0675">Receptor</keyword>
<feature type="compositionally biased region" description="Low complexity" evidence="1">
    <location>
        <begin position="358"/>
        <end position="371"/>
    </location>
</feature>
<dbReference type="SUPFAM" id="SSF53300">
    <property type="entry name" value="vWA-like"/>
    <property type="match status" value="1"/>
</dbReference>
<evidence type="ECO:0000256" key="1">
    <source>
        <dbReference type="SAM" id="MobiDB-lite"/>
    </source>
</evidence>
<dbReference type="Gene3D" id="1.25.40.10">
    <property type="entry name" value="Tetratricopeptide repeat domain"/>
    <property type="match status" value="1"/>
</dbReference>
<evidence type="ECO:0000313" key="5">
    <source>
        <dbReference type="Proteomes" id="UP001203607"/>
    </source>
</evidence>
<dbReference type="SUPFAM" id="SSF56935">
    <property type="entry name" value="Porins"/>
    <property type="match status" value="1"/>
</dbReference>
<dbReference type="Gene3D" id="3.40.50.410">
    <property type="entry name" value="von Willebrand factor, type A domain"/>
    <property type="match status" value="1"/>
</dbReference>
<keyword evidence="2" id="KW-0732">Signal</keyword>
<dbReference type="EMBL" id="JAMFMA010000001">
    <property type="protein sequence ID" value="MCL6273554.1"/>
    <property type="molecule type" value="Genomic_DNA"/>
</dbReference>
<dbReference type="InterPro" id="IPR036465">
    <property type="entry name" value="vWFA_dom_sf"/>
</dbReference>
<proteinExistence type="predicted"/>
<dbReference type="CDD" id="cd00198">
    <property type="entry name" value="vWFA"/>
    <property type="match status" value="1"/>
</dbReference>
<gene>
    <name evidence="4" type="ORF">M3P19_06000</name>
</gene>
<organism evidence="4 5">
    <name type="scientific">Flagellimonas spongiicola</name>
    <dbReference type="NCBI Taxonomy" id="2942208"/>
    <lineage>
        <taxon>Bacteria</taxon>
        <taxon>Pseudomonadati</taxon>
        <taxon>Bacteroidota</taxon>
        <taxon>Flavobacteriia</taxon>
        <taxon>Flavobacteriales</taxon>
        <taxon>Flavobacteriaceae</taxon>
        <taxon>Flagellimonas</taxon>
    </lineage>
</organism>
<dbReference type="RefSeq" id="WP_249656727.1">
    <property type="nucleotide sequence ID" value="NZ_JAMFMA010000001.1"/>
</dbReference>